<reference evidence="2 3" key="1">
    <citation type="submission" date="2024-02" db="EMBL/GenBank/DDBJ databases">
        <title>Chromosome-scale genome assembly of the rough periwinkle Littorina saxatilis.</title>
        <authorList>
            <person name="De Jode A."/>
            <person name="Faria R."/>
            <person name="Formenti G."/>
            <person name="Sims Y."/>
            <person name="Smith T.P."/>
            <person name="Tracey A."/>
            <person name="Wood J.M.D."/>
            <person name="Zagrodzka Z.B."/>
            <person name="Johannesson K."/>
            <person name="Butlin R.K."/>
            <person name="Leder E.H."/>
        </authorList>
    </citation>
    <scope>NUCLEOTIDE SEQUENCE [LARGE SCALE GENOMIC DNA]</scope>
    <source>
        <strain evidence="2">Snail1</strain>
        <tissue evidence="2">Muscle</tissue>
    </source>
</reference>
<dbReference type="GO" id="GO:0004850">
    <property type="term" value="F:uridine phosphorylase activity"/>
    <property type="evidence" value="ECO:0007669"/>
    <property type="project" value="TreeGrafter"/>
</dbReference>
<keyword evidence="3" id="KW-1185">Reference proteome</keyword>
<accession>A0AAN9G2X4</accession>
<dbReference type="GO" id="GO:0006218">
    <property type="term" value="P:uridine catabolic process"/>
    <property type="evidence" value="ECO:0007669"/>
    <property type="project" value="TreeGrafter"/>
</dbReference>
<sequence>MGEIKRHPSKLSKELAEELVSIAPKGFQTLIGKTMCTDDFYEGQARLDGAFCDHTEGEKMEFLRRMHQQGIRNIEMESLCFAAYSYRAGIKSAVVCVTLLDRLKGDQISTPHDVMAVWEKRPQQLIATYIRNKLGIEK</sequence>
<gene>
    <name evidence="2" type="ORF">V1264_008510</name>
</gene>
<organism evidence="2 3">
    <name type="scientific">Littorina saxatilis</name>
    <dbReference type="NCBI Taxonomy" id="31220"/>
    <lineage>
        <taxon>Eukaryota</taxon>
        <taxon>Metazoa</taxon>
        <taxon>Spiralia</taxon>
        <taxon>Lophotrochozoa</taxon>
        <taxon>Mollusca</taxon>
        <taxon>Gastropoda</taxon>
        <taxon>Caenogastropoda</taxon>
        <taxon>Littorinimorpha</taxon>
        <taxon>Littorinoidea</taxon>
        <taxon>Littorinidae</taxon>
        <taxon>Littorina</taxon>
    </lineage>
</organism>
<dbReference type="AlphaFoldDB" id="A0AAN9G2X4"/>
<proteinExistence type="predicted"/>
<name>A0AAN9G2X4_9CAEN</name>
<feature type="domain" description="Nucleoside phosphorylase" evidence="1">
    <location>
        <begin position="10"/>
        <end position="131"/>
    </location>
</feature>
<dbReference type="Pfam" id="PF01048">
    <property type="entry name" value="PNP_UDP_1"/>
    <property type="match status" value="1"/>
</dbReference>
<evidence type="ECO:0000313" key="3">
    <source>
        <dbReference type="Proteomes" id="UP001374579"/>
    </source>
</evidence>
<protein>
    <recommendedName>
        <fullName evidence="1">Nucleoside phosphorylase domain-containing protein</fullName>
    </recommendedName>
</protein>
<dbReference type="Gene3D" id="3.40.50.1580">
    <property type="entry name" value="Nucleoside phosphorylase domain"/>
    <property type="match status" value="1"/>
</dbReference>
<dbReference type="InterPro" id="IPR035994">
    <property type="entry name" value="Nucleoside_phosphorylase_sf"/>
</dbReference>
<dbReference type="SUPFAM" id="SSF53167">
    <property type="entry name" value="Purine and uridine phosphorylases"/>
    <property type="match status" value="1"/>
</dbReference>
<dbReference type="PANTHER" id="PTHR43691:SF11">
    <property type="entry name" value="FI09636P-RELATED"/>
    <property type="match status" value="1"/>
</dbReference>
<dbReference type="InterPro" id="IPR000845">
    <property type="entry name" value="Nucleoside_phosphorylase_d"/>
</dbReference>
<evidence type="ECO:0000259" key="1">
    <source>
        <dbReference type="Pfam" id="PF01048"/>
    </source>
</evidence>
<dbReference type="PANTHER" id="PTHR43691">
    <property type="entry name" value="URIDINE PHOSPHORYLASE"/>
    <property type="match status" value="1"/>
</dbReference>
<dbReference type="EMBL" id="JBAMIC010000021">
    <property type="protein sequence ID" value="KAK7092822.1"/>
    <property type="molecule type" value="Genomic_DNA"/>
</dbReference>
<evidence type="ECO:0000313" key="2">
    <source>
        <dbReference type="EMBL" id="KAK7092822.1"/>
    </source>
</evidence>
<comment type="caution">
    <text evidence="2">The sequence shown here is derived from an EMBL/GenBank/DDBJ whole genome shotgun (WGS) entry which is preliminary data.</text>
</comment>
<dbReference type="Proteomes" id="UP001374579">
    <property type="component" value="Unassembled WGS sequence"/>
</dbReference>
<dbReference type="GO" id="GO:0005829">
    <property type="term" value="C:cytosol"/>
    <property type="evidence" value="ECO:0007669"/>
    <property type="project" value="TreeGrafter"/>
</dbReference>